<feature type="compositionally biased region" description="Polar residues" evidence="1">
    <location>
        <begin position="675"/>
        <end position="685"/>
    </location>
</feature>
<feature type="region of interest" description="Disordered" evidence="1">
    <location>
        <begin position="197"/>
        <end position="301"/>
    </location>
</feature>
<evidence type="ECO:0000313" key="2">
    <source>
        <dbReference type="EMBL" id="USW47577.1"/>
    </source>
</evidence>
<feature type="region of interest" description="Disordered" evidence="1">
    <location>
        <begin position="1"/>
        <end position="43"/>
    </location>
</feature>
<feature type="compositionally biased region" description="Low complexity" evidence="1">
    <location>
        <begin position="197"/>
        <end position="227"/>
    </location>
</feature>
<dbReference type="OrthoDB" id="774557at2759"/>
<dbReference type="AlphaFoldDB" id="A0A9Q9AK62"/>
<feature type="compositionally biased region" description="Low complexity" evidence="1">
    <location>
        <begin position="235"/>
        <end position="249"/>
    </location>
</feature>
<dbReference type="Proteomes" id="UP001056384">
    <property type="component" value="Chromosome 1"/>
</dbReference>
<feature type="compositionally biased region" description="Low complexity" evidence="1">
    <location>
        <begin position="258"/>
        <end position="301"/>
    </location>
</feature>
<dbReference type="Pfam" id="PF01803">
    <property type="entry name" value="LIM_bind"/>
    <property type="match status" value="1"/>
</dbReference>
<protein>
    <submittedName>
        <fullName evidence="2">LIM-domain binding protein/SEUSS</fullName>
    </submittedName>
</protein>
<feature type="compositionally biased region" description="Low complexity" evidence="1">
    <location>
        <begin position="26"/>
        <end position="43"/>
    </location>
</feature>
<feature type="compositionally biased region" description="Low complexity" evidence="1">
    <location>
        <begin position="686"/>
        <end position="697"/>
    </location>
</feature>
<evidence type="ECO:0000256" key="1">
    <source>
        <dbReference type="SAM" id="MobiDB-lite"/>
    </source>
</evidence>
<dbReference type="InterPro" id="IPR029005">
    <property type="entry name" value="LIM-bd/SEUSS"/>
</dbReference>
<dbReference type="EMBL" id="CP099418">
    <property type="protein sequence ID" value="USW47577.1"/>
    <property type="molecule type" value="Genomic_DNA"/>
</dbReference>
<keyword evidence="3" id="KW-1185">Reference proteome</keyword>
<accession>A0A9Q9AK62</accession>
<organism evidence="2 3">
    <name type="scientific">Septoria linicola</name>
    <dbReference type="NCBI Taxonomy" id="215465"/>
    <lineage>
        <taxon>Eukaryota</taxon>
        <taxon>Fungi</taxon>
        <taxon>Dikarya</taxon>
        <taxon>Ascomycota</taxon>
        <taxon>Pezizomycotina</taxon>
        <taxon>Dothideomycetes</taxon>
        <taxon>Dothideomycetidae</taxon>
        <taxon>Mycosphaerellales</taxon>
        <taxon>Mycosphaerellaceae</taxon>
        <taxon>Septoria</taxon>
    </lineage>
</organism>
<feature type="compositionally biased region" description="Polar residues" evidence="1">
    <location>
        <begin position="654"/>
        <end position="666"/>
    </location>
</feature>
<feature type="compositionally biased region" description="Low complexity" evidence="1">
    <location>
        <begin position="7"/>
        <end position="20"/>
    </location>
</feature>
<proteinExistence type="predicted"/>
<sequence>MMAAYQPAPGGVHPGLPHGHPGMGPSPGQHMGQPMQMHPGVTGAPHQAAAMMGMQPGANGMGPGGMGGQHPGAAMAMPAQMGGQSMAGGVPNAQALSHMTAQQQMAQQHQFAAQMASNPQLAMQHHQMRMRQQQMMQQAQASGMMQPGMQMNPQLAQLQQQQQQAQQAVQGGGQQVQLTPHLQHQQMQMMQQQALQQRQAQQQQHQQTQLAQQMAMQHANSQQSNQGPPAPPNPQTQAANAAAQQMRPQSRVANPNEQTPTSQQQHSQQSPAQPGQAQVQQTPQQGQPTNPQQQQQQQQQAMSQQQRQQQIAYLQRQQAIQQRAMAQQQQQTSAHGGMFILRLMNFNDQLSSFVPDSEIPLTNGKNITHWHHFVEKHFAQDGRVLHNFANADQNGNPSRRSFEVLRPNVARYFYTYFDSGASSLRLHTEHAREMPHPSGSHQVTCQKAIFSVSYPTGARLEMTGTLQVLFSASGDAIECLSFQTTSTEEILSRSQIEKVLVEFSPTMSTKTSPKMTKNKLPKAQQKLQEAENRITIDHFPKTPKGSMGFTSKVQHFLEIGETMNIMSDLMHAAQEKKMRPEQALEALVAEYDNPQINLPPNGVPQGARTPSMANMQMGPNGQFASPSVSHMSLPMNGSPHLGHPGGLAPGMGMTTSHTPSPHQSNMAAPPMMPQHSAQGTSSSVASGNTSPNLSNNNNKRRRSTVKMEGDDPEPAYRVKPSPRMSKKQKP</sequence>
<dbReference type="PANTHER" id="PTHR10378">
    <property type="entry name" value="LIM DOMAIN-BINDING PROTEIN"/>
    <property type="match status" value="1"/>
</dbReference>
<name>A0A9Q9AK62_9PEZI</name>
<feature type="region of interest" description="Disordered" evidence="1">
    <location>
        <begin position="636"/>
        <end position="730"/>
    </location>
</feature>
<reference evidence="2" key="1">
    <citation type="submission" date="2022-06" db="EMBL/GenBank/DDBJ databases">
        <title>Complete genome sequences of two strains of the flax pathogen Septoria linicola.</title>
        <authorList>
            <person name="Lapalu N."/>
            <person name="Simon A."/>
            <person name="Demenou B."/>
            <person name="Paumier D."/>
            <person name="Guillot M.-P."/>
            <person name="Gout L."/>
            <person name="Valade R."/>
        </authorList>
    </citation>
    <scope>NUCLEOTIDE SEQUENCE</scope>
    <source>
        <strain evidence="2">SE15195</strain>
    </source>
</reference>
<evidence type="ECO:0000313" key="3">
    <source>
        <dbReference type="Proteomes" id="UP001056384"/>
    </source>
</evidence>
<gene>
    <name evidence="2" type="ORF">Slin15195_G008960</name>
</gene>